<proteinExistence type="predicted"/>
<dbReference type="Gramene" id="OIT40741">
    <property type="protein sequence ID" value="OIT40741"/>
    <property type="gene ID" value="A4A49_31193"/>
</dbReference>
<evidence type="ECO:0000313" key="1">
    <source>
        <dbReference type="EMBL" id="OIT40741.1"/>
    </source>
</evidence>
<dbReference type="AlphaFoldDB" id="A0A314LG69"/>
<protein>
    <submittedName>
        <fullName evidence="1">Uncharacterized protein</fullName>
    </submittedName>
</protein>
<comment type="caution">
    <text evidence="1">The sequence shown here is derived from an EMBL/GenBank/DDBJ whole genome shotgun (WGS) entry which is preliminary data.</text>
</comment>
<keyword evidence="2" id="KW-1185">Reference proteome</keyword>
<dbReference type="Proteomes" id="UP000187609">
    <property type="component" value="Unassembled WGS sequence"/>
</dbReference>
<sequence>MTSNKANTRCRSLNKSTKRKYFRATVLFAGNELGRASSRSIGLRLRTGARACNLELYKLRKVQTKCLCCSQEKQRRCNQEFFRVFFRSKVVYKKSRDAVVPEVVSN</sequence>
<dbReference type="EMBL" id="MJEQ01000005">
    <property type="protein sequence ID" value="OIT40741.1"/>
    <property type="molecule type" value="Genomic_DNA"/>
</dbReference>
<gene>
    <name evidence="1" type="ORF">A4A49_31193</name>
</gene>
<reference evidence="1" key="1">
    <citation type="submission" date="2016-11" db="EMBL/GenBank/DDBJ databases">
        <title>The genome of Nicotiana attenuata.</title>
        <authorList>
            <person name="Xu S."/>
            <person name="Brockmoeller T."/>
            <person name="Gaquerel E."/>
            <person name="Navarro A."/>
            <person name="Kuhl H."/>
            <person name="Gase K."/>
            <person name="Ling Z."/>
            <person name="Zhou W."/>
            <person name="Kreitzer C."/>
            <person name="Stanke M."/>
            <person name="Tang H."/>
            <person name="Lyons E."/>
            <person name="Pandey P."/>
            <person name="Pandey S.P."/>
            <person name="Timmermann B."/>
            <person name="Baldwin I.T."/>
        </authorList>
    </citation>
    <scope>NUCLEOTIDE SEQUENCE [LARGE SCALE GENOMIC DNA]</scope>
    <source>
        <strain evidence="1">UT</strain>
    </source>
</reference>
<evidence type="ECO:0000313" key="2">
    <source>
        <dbReference type="Proteomes" id="UP000187609"/>
    </source>
</evidence>
<organism evidence="1 2">
    <name type="scientific">Nicotiana attenuata</name>
    <name type="common">Coyote tobacco</name>
    <dbReference type="NCBI Taxonomy" id="49451"/>
    <lineage>
        <taxon>Eukaryota</taxon>
        <taxon>Viridiplantae</taxon>
        <taxon>Streptophyta</taxon>
        <taxon>Embryophyta</taxon>
        <taxon>Tracheophyta</taxon>
        <taxon>Spermatophyta</taxon>
        <taxon>Magnoliopsida</taxon>
        <taxon>eudicotyledons</taxon>
        <taxon>Gunneridae</taxon>
        <taxon>Pentapetalae</taxon>
        <taxon>asterids</taxon>
        <taxon>lamiids</taxon>
        <taxon>Solanales</taxon>
        <taxon>Solanaceae</taxon>
        <taxon>Nicotianoideae</taxon>
        <taxon>Nicotianeae</taxon>
        <taxon>Nicotiana</taxon>
    </lineage>
</organism>
<name>A0A314LG69_NICAT</name>
<accession>A0A314LG69</accession>